<dbReference type="AlphaFoldDB" id="R7YKK2"/>
<evidence type="ECO:0000313" key="15">
    <source>
        <dbReference type="Proteomes" id="UP000016924"/>
    </source>
</evidence>
<dbReference type="OMA" id="VQFRTHP"/>
<keyword evidence="9 10" id="KW-0968">Cytoplasmic vesicle</keyword>
<keyword evidence="3 10" id="KW-0813">Transport</keyword>
<gene>
    <name evidence="14" type="ORF">W97_01565</name>
</gene>
<dbReference type="GO" id="GO:0006888">
    <property type="term" value="P:endoplasmic reticulum to Golgi vesicle-mediated transport"/>
    <property type="evidence" value="ECO:0007669"/>
    <property type="project" value="TreeGrafter"/>
</dbReference>
<dbReference type="Gene3D" id="3.30.450.60">
    <property type="match status" value="1"/>
</dbReference>
<dbReference type="GO" id="GO:0015031">
    <property type="term" value="P:protein transport"/>
    <property type="evidence" value="ECO:0007669"/>
    <property type="project" value="UniProtKB-KW"/>
</dbReference>
<dbReference type="EMBL" id="JH767558">
    <property type="protein sequence ID" value="EON62344.1"/>
    <property type="molecule type" value="Genomic_DNA"/>
</dbReference>
<protein>
    <recommendedName>
        <fullName evidence="10">Coatomer subunit delta</fullName>
    </recommendedName>
</protein>
<dbReference type="STRING" id="1168221.R7YKK2"/>
<dbReference type="HOGENOM" id="CLU_019988_3_0_1"/>
<dbReference type="CDD" id="cd14830">
    <property type="entry name" value="Delta_COP_N"/>
    <property type="match status" value="1"/>
</dbReference>
<evidence type="ECO:0000256" key="8">
    <source>
        <dbReference type="ARBA" id="ARBA00023136"/>
    </source>
</evidence>
<comment type="function">
    <text evidence="10">The coatomer is a cytosolic protein complex that binds to dilysine motifs and reversibly associates with Golgi non-clathrin-coated vesicles, which further mediate biosynthetic protein transport from the ER, via the Golgi up to the trans Golgi network. Coatomer complex is required for budding from Golgi membranes, and is essential for the retrograde Golgi-to-ER transport of dilysine-tagged proteins.</text>
</comment>
<evidence type="ECO:0000256" key="7">
    <source>
        <dbReference type="ARBA" id="ARBA00023034"/>
    </source>
</evidence>
<dbReference type="PROSITE" id="PS51072">
    <property type="entry name" value="MHD"/>
    <property type="match status" value="1"/>
</dbReference>
<dbReference type="Pfam" id="PF01217">
    <property type="entry name" value="Clat_adaptor_s"/>
    <property type="match status" value="1"/>
</dbReference>
<accession>R7YKK2</accession>
<dbReference type="SUPFAM" id="SSF64356">
    <property type="entry name" value="SNARE-like"/>
    <property type="match status" value="1"/>
</dbReference>
<sequence length="550" mass="60082">MVSNHSSFENSVQSANHFPQVVLAASICTRGGKGLVSRQFRPMPRSRIEQLLADFPRLLADQPGTQHTTVESDSIRYIYQPIDTVYLLLIITRNSNILQDIDSLHLFSQVVSSICKTLDERGILASAFELLSAFDELVTLGYRESLTLSQIKTFLDMESHEERIQEIIARNKELEASEERKRKAKQLEMQRKELSRSNRSGGIGSARVPSYPTYTPPVPTTNVPDTYDSYAAAQNKNSKPLATRGKGMQLGKKSKTTNMFDAVRADLGPEAAVSSAAPLISTQREAAVAREAAAAAAAPASARASTSTDREAIHITISETISARLSREGTLESLDVKGDLQLRITDPSLTQVKLDLNISNTHNAQLTAHPKVDKALFRSSRTIQLADPSKGFPANNAIGVMRWKLSPTKPSEMGDPPISFTVWVNDNGGSVWNATVEYEWSGGDPLRDVAVTIPYSSSEPSVSSHDAVYEVTGDSLEWNVGAVDEENASGSFEFEAGAESESEFFPMSVRFAKTRPFVDVDVSAVTLLSMGQEVGFSKDVQSVADKYLIV</sequence>
<evidence type="ECO:0000256" key="9">
    <source>
        <dbReference type="ARBA" id="ARBA00023329"/>
    </source>
</evidence>
<dbReference type="GO" id="GO:0051645">
    <property type="term" value="P:Golgi localization"/>
    <property type="evidence" value="ECO:0007669"/>
    <property type="project" value="TreeGrafter"/>
</dbReference>
<evidence type="ECO:0000256" key="2">
    <source>
        <dbReference type="ARBA" id="ARBA00011775"/>
    </source>
</evidence>
<evidence type="ECO:0000256" key="4">
    <source>
        <dbReference type="ARBA" id="ARBA00022490"/>
    </source>
</evidence>
<keyword evidence="4 10" id="KW-0963">Cytoplasm</keyword>
<evidence type="ECO:0000256" key="5">
    <source>
        <dbReference type="ARBA" id="ARBA00022892"/>
    </source>
</evidence>
<dbReference type="Pfam" id="PF00928">
    <property type="entry name" value="Adap_comp_sub"/>
    <property type="match status" value="1"/>
</dbReference>
<dbReference type="Proteomes" id="UP000016924">
    <property type="component" value="Unassembled WGS sequence"/>
</dbReference>
<dbReference type="FunFam" id="3.30.450.60:FF:000003">
    <property type="entry name" value="Coatomer subunit delta"/>
    <property type="match status" value="1"/>
</dbReference>
<evidence type="ECO:0000259" key="13">
    <source>
        <dbReference type="PROSITE" id="PS51072"/>
    </source>
</evidence>
<dbReference type="SUPFAM" id="SSF49447">
    <property type="entry name" value="Second domain of Mu2 adaptin subunit (ap50) of ap2 adaptor"/>
    <property type="match status" value="1"/>
</dbReference>
<dbReference type="InterPro" id="IPR022775">
    <property type="entry name" value="AP_mu_sigma_su"/>
</dbReference>
<dbReference type="OrthoDB" id="10266042at2759"/>
<dbReference type="Gene3D" id="2.60.40.1170">
    <property type="entry name" value="Mu homology domain, subdomain B"/>
    <property type="match status" value="2"/>
</dbReference>
<dbReference type="CDD" id="cd09254">
    <property type="entry name" value="AP_delta-COPI_MHD"/>
    <property type="match status" value="1"/>
</dbReference>
<comment type="similarity">
    <text evidence="1 10">Belongs to the adaptor complexes medium subunit family. Delta-COP subfamily.</text>
</comment>
<keyword evidence="6 10" id="KW-0653">Protein transport</keyword>
<evidence type="ECO:0000256" key="6">
    <source>
        <dbReference type="ARBA" id="ARBA00022927"/>
    </source>
</evidence>
<dbReference type="InterPro" id="IPR027059">
    <property type="entry name" value="Coatomer_dsu"/>
</dbReference>
<dbReference type="RefSeq" id="XP_007777661.1">
    <property type="nucleotide sequence ID" value="XM_007779471.1"/>
</dbReference>
<feature type="region of interest" description="Disordered" evidence="12">
    <location>
        <begin position="188"/>
        <end position="223"/>
    </location>
</feature>
<feature type="domain" description="MHD" evidence="13">
    <location>
        <begin position="310"/>
        <end position="550"/>
    </location>
</feature>
<keyword evidence="15" id="KW-1185">Reference proteome</keyword>
<keyword evidence="5 10" id="KW-0931">ER-Golgi transport</keyword>
<dbReference type="GO" id="GO:0000139">
    <property type="term" value="C:Golgi membrane"/>
    <property type="evidence" value="ECO:0007669"/>
    <property type="project" value="UniProtKB-SubCell"/>
</dbReference>
<dbReference type="PANTHER" id="PTHR10121">
    <property type="entry name" value="COATOMER SUBUNIT DELTA"/>
    <property type="match status" value="1"/>
</dbReference>
<dbReference type="eggNOG" id="KOG2635">
    <property type="taxonomic scope" value="Eukaryota"/>
</dbReference>
<evidence type="ECO:0000256" key="3">
    <source>
        <dbReference type="ARBA" id="ARBA00022448"/>
    </source>
</evidence>
<dbReference type="InterPro" id="IPR028565">
    <property type="entry name" value="MHD"/>
</dbReference>
<dbReference type="GO" id="GO:0006890">
    <property type="term" value="P:retrograde vesicle-mediated transport, Golgi to endoplasmic reticulum"/>
    <property type="evidence" value="ECO:0007669"/>
    <property type="project" value="UniProtKB-UniRule"/>
</dbReference>
<proteinExistence type="inferred from homology"/>
<comment type="subunit">
    <text evidence="2 10">Oligomeric complex that consists of at least the alpha, beta, beta', gamma, delta, epsilon and zeta subunits.</text>
</comment>
<keyword evidence="8 10" id="KW-0472">Membrane</keyword>
<evidence type="ECO:0000256" key="10">
    <source>
        <dbReference type="RuleBase" id="RU364018"/>
    </source>
</evidence>
<reference evidence="15" key="1">
    <citation type="submission" date="2012-06" db="EMBL/GenBank/DDBJ databases">
        <title>The genome sequence of Coniosporium apollinis CBS 100218.</title>
        <authorList>
            <consortium name="The Broad Institute Genome Sequencing Platform"/>
            <person name="Cuomo C."/>
            <person name="Gorbushina A."/>
            <person name="Noack S."/>
            <person name="Walker B."/>
            <person name="Young S.K."/>
            <person name="Zeng Q."/>
            <person name="Gargeya S."/>
            <person name="Fitzgerald M."/>
            <person name="Haas B."/>
            <person name="Abouelleil A."/>
            <person name="Alvarado L."/>
            <person name="Arachchi H.M."/>
            <person name="Berlin A.M."/>
            <person name="Chapman S.B."/>
            <person name="Goldberg J."/>
            <person name="Griggs A."/>
            <person name="Gujja S."/>
            <person name="Hansen M."/>
            <person name="Howarth C."/>
            <person name="Imamovic A."/>
            <person name="Larimer J."/>
            <person name="McCowan C."/>
            <person name="Montmayeur A."/>
            <person name="Murphy C."/>
            <person name="Neiman D."/>
            <person name="Pearson M."/>
            <person name="Priest M."/>
            <person name="Roberts A."/>
            <person name="Saif S."/>
            <person name="Shea T."/>
            <person name="Sisk P."/>
            <person name="Sykes S."/>
            <person name="Wortman J."/>
            <person name="Nusbaum C."/>
            <person name="Birren B."/>
        </authorList>
    </citation>
    <scope>NUCLEOTIDE SEQUENCE [LARGE SCALE GENOMIC DNA]</scope>
    <source>
        <strain evidence="15">CBS 100218</strain>
    </source>
</reference>
<evidence type="ECO:0000256" key="1">
    <source>
        <dbReference type="ARBA" id="ARBA00010516"/>
    </source>
</evidence>
<dbReference type="GeneID" id="19898876"/>
<evidence type="ECO:0000313" key="14">
    <source>
        <dbReference type="EMBL" id="EON62344.1"/>
    </source>
</evidence>
<organism evidence="14 15">
    <name type="scientific">Coniosporium apollinis (strain CBS 100218)</name>
    <name type="common">Rock-inhabiting black yeast</name>
    <dbReference type="NCBI Taxonomy" id="1168221"/>
    <lineage>
        <taxon>Eukaryota</taxon>
        <taxon>Fungi</taxon>
        <taxon>Dikarya</taxon>
        <taxon>Ascomycota</taxon>
        <taxon>Pezizomycotina</taxon>
        <taxon>Dothideomycetes</taxon>
        <taxon>Dothideomycetes incertae sedis</taxon>
        <taxon>Coniosporium</taxon>
    </lineage>
</organism>
<dbReference type="GO" id="GO:0030126">
    <property type="term" value="C:COPI vesicle coat"/>
    <property type="evidence" value="ECO:0007669"/>
    <property type="project" value="UniProtKB-UniRule"/>
</dbReference>
<evidence type="ECO:0000256" key="12">
    <source>
        <dbReference type="SAM" id="MobiDB-lite"/>
    </source>
</evidence>
<dbReference type="PANTHER" id="PTHR10121:SF0">
    <property type="entry name" value="COATOMER SUBUNIT DELTA"/>
    <property type="match status" value="1"/>
</dbReference>
<dbReference type="InterPro" id="IPR036168">
    <property type="entry name" value="AP2_Mu_C_sf"/>
</dbReference>
<comment type="subcellular location">
    <subcellularLocation>
        <location evidence="10 11">Cytoplasm</location>
    </subcellularLocation>
    <subcellularLocation>
        <location evidence="10 11">Cytoplasmic vesicle</location>
        <location evidence="10 11">COPI-coated vesicle membrane</location>
        <topology evidence="10 11">Peripheral membrane protein</topology>
        <orientation evidence="10 11">Cytoplasmic side</orientation>
    </subcellularLocation>
    <subcellularLocation>
        <location evidence="10 11">Golgi apparatus membrane</location>
        <topology evidence="10 11">Peripheral membrane protein</topology>
        <orientation evidence="10 11">Cytoplasmic side</orientation>
    </subcellularLocation>
</comment>
<keyword evidence="7 10" id="KW-0333">Golgi apparatus</keyword>
<evidence type="ECO:0000256" key="11">
    <source>
        <dbReference type="RuleBase" id="RU366052"/>
    </source>
</evidence>
<name>R7YKK2_CONA1</name>
<dbReference type="InterPro" id="IPR011012">
    <property type="entry name" value="Longin-like_dom_sf"/>
</dbReference>